<gene>
    <name evidence="2" type="ORF">D9758_003994</name>
</gene>
<feature type="region of interest" description="Disordered" evidence="1">
    <location>
        <begin position="62"/>
        <end position="135"/>
    </location>
</feature>
<feature type="region of interest" description="Disordered" evidence="1">
    <location>
        <begin position="1"/>
        <end position="37"/>
    </location>
</feature>
<proteinExistence type="predicted"/>
<keyword evidence="3" id="KW-1185">Reference proteome</keyword>
<reference evidence="2 3" key="1">
    <citation type="journal article" date="2020" name="ISME J.">
        <title>Uncovering the hidden diversity of litter-decomposition mechanisms in mushroom-forming fungi.</title>
        <authorList>
            <person name="Floudas D."/>
            <person name="Bentzer J."/>
            <person name="Ahren D."/>
            <person name="Johansson T."/>
            <person name="Persson P."/>
            <person name="Tunlid A."/>
        </authorList>
    </citation>
    <scope>NUCLEOTIDE SEQUENCE [LARGE SCALE GENOMIC DNA]</scope>
    <source>
        <strain evidence="2 3">CBS 291.85</strain>
    </source>
</reference>
<feature type="region of interest" description="Disordered" evidence="1">
    <location>
        <begin position="179"/>
        <end position="216"/>
    </location>
</feature>
<protein>
    <recommendedName>
        <fullName evidence="4">BZIP domain-containing protein</fullName>
    </recommendedName>
</protein>
<dbReference type="EMBL" id="JAACJM010000020">
    <property type="protein sequence ID" value="KAF5367127.1"/>
    <property type="molecule type" value="Genomic_DNA"/>
</dbReference>
<feature type="compositionally biased region" description="Low complexity" evidence="1">
    <location>
        <begin position="64"/>
        <end position="75"/>
    </location>
</feature>
<dbReference type="SUPFAM" id="SSF57959">
    <property type="entry name" value="Leucine zipper domain"/>
    <property type="match status" value="1"/>
</dbReference>
<feature type="region of interest" description="Disordered" evidence="1">
    <location>
        <begin position="258"/>
        <end position="330"/>
    </location>
</feature>
<feature type="compositionally biased region" description="Polar residues" evidence="1">
    <location>
        <begin position="117"/>
        <end position="126"/>
    </location>
</feature>
<organism evidence="2 3">
    <name type="scientific">Tetrapyrgos nigripes</name>
    <dbReference type="NCBI Taxonomy" id="182062"/>
    <lineage>
        <taxon>Eukaryota</taxon>
        <taxon>Fungi</taxon>
        <taxon>Dikarya</taxon>
        <taxon>Basidiomycota</taxon>
        <taxon>Agaricomycotina</taxon>
        <taxon>Agaricomycetes</taxon>
        <taxon>Agaricomycetidae</taxon>
        <taxon>Agaricales</taxon>
        <taxon>Marasmiineae</taxon>
        <taxon>Marasmiaceae</taxon>
        <taxon>Tetrapyrgos</taxon>
    </lineage>
</organism>
<evidence type="ECO:0000313" key="2">
    <source>
        <dbReference type="EMBL" id="KAF5367127.1"/>
    </source>
</evidence>
<feature type="compositionally biased region" description="Polar residues" evidence="1">
    <location>
        <begin position="180"/>
        <end position="202"/>
    </location>
</feature>
<dbReference type="InterPro" id="IPR046347">
    <property type="entry name" value="bZIP_sf"/>
</dbReference>
<feature type="compositionally biased region" description="Low complexity" evidence="1">
    <location>
        <begin position="105"/>
        <end position="116"/>
    </location>
</feature>
<accession>A0A8H5GLJ0</accession>
<name>A0A8H5GLJ0_9AGAR</name>
<dbReference type="Proteomes" id="UP000559256">
    <property type="component" value="Unassembled WGS sequence"/>
</dbReference>
<comment type="caution">
    <text evidence="2">The sequence shown here is derived from an EMBL/GenBank/DDBJ whole genome shotgun (WGS) entry which is preliminary data.</text>
</comment>
<evidence type="ECO:0000256" key="1">
    <source>
        <dbReference type="SAM" id="MobiDB-lite"/>
    </source>
</evidence>
<dbReference type="Gene3D" id="1.20.5.170">
    <property type="match status" value="1"/>
</dbReference>
<sequence length="330" mass="36122">MFLGFVPGPSMSSSKRGRKRNDTLPPNRARDVQRAFRARRAAHLQALEQRVSDLEEENTYLRQALNLPPANRPPLGKGPTGKDKAKPFDTSPAPPLSLRSRESSSADSPDSTRVSSHSPSQVSGLPSSHVDDVSGSQWDQPILLHEHPQSDMSSSSASSSYPLPPLNIPAIPSKPVQYNPYPSSIPSTSRSPVYMNSSQTDYPHSADRPMTSTYNSPTFTLRNSVRTSDDARTYYSYASHDDHLHASAAVISAPLHTHHRDTSLPYPSRRAMTDPQSTYTSDFTHIHLPSPHSIRLPSPPQGLQDGRGTSSGHIASRHTYETDGRVSGMS</sequence>
<dbReference type="OrthoDB" id="2552152at2759"/>
<feature type="compositionally biased region" description="Polar residues" evidence="1">
    <location>
        <begin position="274"/>
        <end position="283"/>
    </location>
</feature>
<dbReference type="GO" id="GO:0003700">
    <property type="term" value="F:DNA-binding transcription factor activity"/>
    <property type="evidence" value="ECO:0007669"/>
    <property type="project" value="InterPro"/>
</dbReference>
<evidence type="ECO:0000313" key="3">
    <source>
        <dbReference type="Proteomes" id="UP000559256"/>
    </source>
</evidence>
<dbReference type="AlphaFoldDB" id="A0A8H5GLJ0"/>
<evidence type="ECO:0008006" key="4">
    <source>
        <dbReference type="Google" id="ProtNLM"/>
    </source>
</evidence>